<feature type="transmembrane region" description="Helical" evidence="1">
    <location>
        <begin position="76"/>
        <end position="93"/>
    </location>
</feature>
<keyword evidence="1" id="KW-1133">Transmembrane helix</keyword>
<name>A0ABD1DD95_CULPP</name>
<accession>A0ABD1DD95</accession>
<comment type="caution">
    <text evidence="3">The sequence shown here is derived from an EMBL/GenBank/DDBJ whole genome shotgun (WGS) entry which is preliminary data.</text>
</comment>
<evidence type="ECO:0000313" key="3">
    <source>
        <dbReference type="EMBL" id="KAL1397644.1"/>
    </source>
</evidence>
<reference evidence="3 4" key="1">
    <citation type="submission" date="2024-05" db="EMBL/GenBank/DDBJ databases">
        <title>Culex pipiens pipiens assembly and annotation.</title>
        <authorList>
            <person name="Alout H."/>
            <person name="Durand T."/>
        </authorList>
    </citation>
    <scope>NUCLEOTIDE SEQUENCE [LARGE SCALE GENOMIC DNA]</scope>
    <source>
        <strain evidence="3">HA-2024</strain>
        <tissue evidence="3">Whole body</tissue>
    </source>
</reference>
<sequence>MSSRVEQVLVAGAILCCLMASVAWAAEEEEQQEVAEGRTFGHHFLKRLSFATVPAAFVIGVITTLLSALTIVSMKGLGVGVILLVLAVSQILARSFPTALPPPPITYAAPAPGPLPLVYHRDW</sequence>
<evidence type="ECO:0000256" key="1">
    <source>
        <dbReference type="SAM" id="Phobius"/>
    </source>
</evidence>
<evidence type="ECO:0000256" key="2">
    <source>
        <dbReference type="SAM" id="SignalP"/>
    </source>
</evidence>
<evidence type="ECO:0000313" key="4">
    <source>
        <dbReference type="Proteomes" id="UP001562425"/>
    </source>
</evidence>
<feature type="transmembrane region" description="Helical" evidence="1">
    <location>
        <begin position="49"/>
        <end position="69"/>
    </location>
</feature>
<protein>
    <submittedName>
        <fullName evidence="3">Uncharacterized protein</fullName>
    </submittedName>
</protein>
<dbReference type="EMBL" id="JBEHCU010006201">
    <property type="protein sequence ID" value="KAL1397644.1"/>
    <property type="molecule type" value="Genomic_DNA"/>
</dbReference>
<keyword evidence="4" id="KW-1185">Reference proteome</keyword>
<feature type="chain" id="PRO_5044878759" evidence="2">
    <location>
        <begin position="26"/>
        <end position="123"/>
    </location>
</feature>
<feature type="signal peptide" evidence="2">
    <location>
        <begin position="1"/>
        <end position="25"/>
    </location>
</feature>
<keyword evidence="1" id="KW-0472">Membrane</keyword>
<organism evidence="3 4">
    <name type="scientific">Culex pipiens pipiens</name>
    <name type="common">Northern house mosquito</name>
    <dbReference type="NCBI Taxonomy" id="38569"/>
    <lineage>
        <taxon>Eukaryota</taxon>
        <taxon>Metazoa</taxon>
        <taxon>Ecdysozoa</taxon>
        <taxon>Arthropoda</taxon>
        <taxon>Hexapoda</taxon>
        <taxon>Insecta</taxon>
        <taxon>Pterygota</taxon>
        <taxon>Neoptera</taxon>
        <taxon>Endopterygota</taxon>
        <taxon>Diptera</taxon>
        <taxon>Nematocera</taxon>
        <taxon>Culicoidea</taxon>
        <taxon>Culicidae</taxon>
        <taxon>Culicinae</taxon>
        <taxon>Culicini</taxon>
        <taxon>Culex</taxon>
        <taxon>Culex</taxon>
    </lineage>
</organism>
<keyword evidence="1" id="KW-0812">Transmembrane</keyword>
<dbReference type="Proteomes" id="UP001562425">
    <property type="component" value="Unassembled WGS sequence"/>
</dbReference>
<keyword evidence="2" id="KW-0732">Signal</keyword>
<gene>
    <name evidence="3" type="ORF">pipiens_009608</name>
</gene>
<proteinExistence type="predicted"/>
<dbReference type="AlphaFoldDB" id="A0ABD1DD95"/>